<dbReference type="Pfam" id="PF04547">
    <property type="entry name" value="Anoctamin"/>
    <property type="match status" value="1"/>
</dbReference>
<keyword evidence="3" id="KW-0472">Membrane</keyword>
<name>A0AAP0JP35_9MAGN</name>
<evidence type="ECO:0000256" key="1">
    <source>
        <dbReference type="SAM" id="Coils"/>
    </source>
</evidence>
<dbReference type="Proteomes" id="UP001417504">
    <property type="component" value="Unassembled WGS sequence"/>
</dbReference>
<evidence type="ECO:0000256" key="2">
    <source>
        <dbReference type="SAM" id="MobiDB-lite"/>
    </source>
</evidence>
<accession>A0AAP0JP35</accession>
<evidence type="ECO:0000313" key="5">
    <source>
        <dbReference type="EMBL" id="KAK9137146.1"/>
    </source>
</evidence>
<feature type="region of interest" description="Disordered" evidence="2">
    <location>
        <begin position="431"/>
        <end position="461"/>
    </location>
</feature>
<feature type="transmembrane region" description="Helical" evidence="3">
    <location>
        <begin position="102"/>
        <end position="127"/>
    </location>
</feature>
<reference evidence="5 6" key="1">
    <citation type="submission" date="2024-01" db="EMBL/GenBank/DDBJ databases">
        <title>Genome assemblies of Stephania.</title>
        <authorList>
            <person name="Yang L."/>
        </authorList>
    </citation>
    <scope>NUCLEOTIDE SEQUENCE [LARGE SCALE GENOMIC DNA]</scope>
    <source>
        <strain evidence="5">QJT</strain>
        <tissue evidence="5">Leaf</tissue>
    </source>
</reference>
<keyword evidence="3" id="KW-0812">Transmembrane</keyword>
<sequence length="461" mass="53439">MRCNLVNTEKNYHPFHTELAKKVEEDKLTKKQAYQRDEWFGHLLRFRNDAFFISSIICLQLPFELAYAHLYEIVRSDIIKGRREWQNYDIFGYQVKAVGDIFGYYILVPVFGLYFMQTYIGLFYHAILHRNFLTLRKILTQRMIASQVLQSFVENCIPYLKYSFKKHRTVKKKNKGKLNGKVQLTSRVEKEHLKPSYSASIGEELEDGLFDCRKLKPLHINPSDSLRSESYVEACDFCGESFHPTYACPYHPRYGNHHSSSYASPQPDFYMSKPSPRSPQQERRTIENMEKDMISDWLSPSTKKYPFDDWSNSSYLQDTYSSMRNQPSKDIIRFLLEIEQDMNLTEQELDQWIKQRDQEAEEEINDNSIGKNLVIDSPTLEVMETTSKHIGLMSHRFRIVRNLHRRPSCSVSKGGTAAGSPGLSVCTSDEVVEGLGHSSPLNQSAGPDWSLDSTRDQSDPG</sequence>
<evidence type="ECO:0000256" key="3">
    <source>
        <dbReference type="SAM" id="Phobius"/>
    </source>
</evidence>
<evidence type="ECO:0000313" key="6">
    <source>
        <dbReference type="Proteomes" id="UP001417504"/>
    </source>
</evidence>
<keyword evidence="1" id="KW-0175">Coiled coil</keyword>
<dbReference type="InterPro" id="IPR013087">
    <property type="entry name" value="Znf_C2H2_type"/>
</dbReference>
<keyword evidence="3" id="KW-1133">Transmembrane helix</keyword>
<dbReference type="InterPro" id="IPR049452">
    <property type="entry name" value="Anoctamin_TM"/>
</dbReference>
<proteinExistence type="predicted"/>
<feature type="domain" description="C2H2-type" evidence="4">
    <location>
        <begin position="235"/>
        <end position="257"/>
    </location>
</feature>
<dbReference type="EMBL" id="JBBNAE010000003">
    <property type="protein sequence ID" value="KAK9137146.1"/>
    <property type="molecule type" value="Genomic_DNA"/>
</dbReference>
<gene>
    <name evidence="5" type="ORF">Sjap_007740</name>
</gene>
<organism evidence="5 6">
    <name type="scientific">Stephania japonica</name>
    <dbReference type="NCBI Taxonomy" id="461633"/>
    <lineage>
        <taxon>Eukaryota</taxon>
        <taxon>Viridiplantae</taxon>
        <taxon>Streptophyta</taxon>
        <taxon>Embryophyta</taxon>
        <taxon>Tracheophyta</taxon>
        <taxon>Spermatophyta</taxon>
        <taxon>Magnoliopsida</taxon>
        <taxon>Ranunculales</taxon>
        <taxon>Menispermaceae</taxon>
        <taxon>Menispermoideae</taxon>
        <taxon>Cissampelideae</taxon>
        <taxon>Stephania</taxon>
    </lineage>
</organism>
<keyword evidence="6" id="KW-1185">Reference proteome</keyword>
<protein>
    <recommendedName>
        <fullName evidence="4">C2H2-type domain-containing protein</fullName>
    </recommendedName>
</protein>
<comment type="caution">
    <text evidence="5">The sequence shown here is derived from an EMBL/GenBank/DDBJ whole genome shotgun (WGS) entry which is preliminary data.</text>
</comment>
<feature type="coiled-coil region" evidence="1">
    <location>
        <begin position="335"/>
        <end position="362"/>
    </location>
</feature>
<dbReference type="AlphaFoldDB" id="A0AAP0JP35"/>
<dbReference type="PROSITE" id="PS00028">
    <property type="entry name" value="ZINC_FINGER_C2H2_1"/>
    <property type="match status" value="1"/>
</dbReference>
<evidence type="ECO:0000259" key="4">
    <source>
        <dbReference type="PROSITE" id="PS00028"/>
    </source>
</evidence>